<dbReference type="InterPro" id="IPR036691">
    <property type="entry name" value="Endo/exonu/phosph_ase_sf"/>
</dbReference>
<proteinExistence type="predicted"/>
<dbReference type="EMBL" id="JACGWJ010000155">
    <property type="protein sequence ID" value="KAL0294585.1"/>
    <property type="molecule type" value="Genomic_DNA"/>
</dbReference>
<dbReference type="SUPFAM" id="SSF56219">
    <property type="entry name" value="DNase I-like"/>
    <property type="match status" value="1"/>
</dbReference>
<gene>
    <name evidence="2" type="ORF">Sradi_6881200</name>
</gene>
<feature type="domain" description="Endonuclease/exonuclease/phosphatase" evidence="1">
    <location>
        <begin position="8"/>
        <end position="116"/>
    </location>
</feature>
<dbReference type="Gene3D" id="3.60.10.10">
    <property type="entry name" value="Endonuclease/exonuclease/phosphatase"/>
    <property type="match status" value="1"/>
</dbReference>
<evidence type="ECO:0000259" key="1">
    <source>
        <dbReference type="Pfam" id="PF03372"/>
    </source>
</evidence>
<reference evidence="2" key="2">
    <citation type="journal article" date="2024" name="Plant">
        <title>Genomic evolution and insights into agronomic trait innovations of Sesamum species.</title>
        <authorList>
            <person name="Miao H."/>
            <person name="Wang L."/>
            <person name="Qu L."/>
            <person name="Liu H."/>
            <person name="Sun Y."/>
            <person name="Le M."/>
            <person name="Wang Q."/>
            <person name="Wei S."/>
            <person name="Zheng Y."/>
            <person name="Lin W."/>
            <person name="Duan Y."/>
            <person name="Cao H."/>
            <person name="Xiong S."/>
            <person name="Wang X."/>
            <person name="Wei L."/>
            <person name="Li C."/>
            <person name="Ma Q."/>
            <person name="Ju M."/>
            <person name="Zhao R."/>
            <person name="Li G."/>
            <person name="Mu C."/>
            <person name="Tian Q."/>
            <person name="Mei H."/>
            <person name="Zhang T."/>
            <person name="Gao T."/>
            <person name="Zhang H."/>
        </authorList>
    </citation>
    <scope>NUCLEOTIDE SEQUENCE</scope>
    <source>
        <strain evidence="2">G02</strain>
    </source>
</reference>
<protein>
    <recommendedName>
        <fullName evidence="1">Endonuclease/exonuclease/phosphatase domain-containing protein</fullName>
    </recommendedName>
</protein>
<comment type="caution">
    <text evidence="2">The sequence shown here is derived from an EMBL/GenBank/DDBJ whole genome shotgun (WGS) entry which is preliminary data.</text>
</comment>
<accession>A0AAW2JJE9</accession>
<dbReference type="InterPro" id="IPR005135">
    <property type="entry name" value="Endo/exonuclease/phosphatase"/>
</dbReference>
<sequence length="179" mass="20082">MLSGWNWFVDPGGSGNRIWIAWDGTEISVDILETHEQYVHCCVHSLCLHVCSLVTFAYGVHDVYPRQVLWNQLVELLDGVGDDPWIVLGDFNTVLDSSEICGPTSDAHTGMDDFASFLNDTVLWGYRLGVRYSLGTIVPTHLEAFGRSLIAYSSMTDGYYHGRIPLASMPLLGRRFTHR</sequence>
<dbReference type="AlphaFoldDB" id="A0AAW2JJE9"/>
<name>A0AAW2JJE9_SESRA</name>
<dbReference type="Pfam" id="PF03372">
    <property type="entry name" value="Exo_endo_phos"/>
    <property type="match status" value="1"/>
</dbReference>
<evidence type="ECO:0000313" key="2">
    <source>
        <dbReference type="EMBL" id="KAL0294585.1"/>
    </source>
</evidence>
<dbReference type="GO" id="GO:0003824">
    <property type="term" value="F:catalytic activity"/>
    <property type="evidence" value="ECO:0007669"/>
    <property type="project" value="InterPro"/>
</dbReference>
<organism evidence="2">
    <name type="scientific">Sesamum radiatum</name>
    <name type="common">Black benniseed</name>
    <dbReference type="NCBI Taxonomy" id="300843"/>
    <lineage>
        <taxon>Eukaryota</taxon>
        <taxon>Viridiplantae</taxon>
        <taxon>Streptophyta</taxon>
        <taxon>Embryophyta</taxon>
        <taxon>Tracheophyta</taxon>
        <taxon>Spermatophyta</taxon>
        <taxon>Magnoliopsida</taxon>
        <taxon>eudicotyledons</taxon>
        <taxon>Gunneridae</taxon>
        <taxon>Pentapetalae</taxon>
        <taxon>asterids</taxon>
        <taxon>lamiids</taxon>
        <taxon>Lamiales</taxon>
        <taxon>Pedaliaceae</taxon>
        <taxon>Sesamum</taxon>
    </lineage>
</organism>
<reference evidence="2" key="1">
    <citation type="submission" date="2020-06" db="EMBL/GenBank/DDBJ databases">
        <authorList>
            <person name="Li T."/>
            <person name="Hu X."/>
            <person name="Zhang T."/>
            <person name="Song X."/>
            <person name="Zhang H."/>
            <person name="Dai N."/>
            <person name="Sheng W."/>
            <person name="Hou X."/>
            <person name="Wei L."/>
        </authorList>
    </citation>
    <scope>NUCLEOTIDE SEQUENCE</scope>
    <source>
        <strain evidence="2">G02</strain>
        <tissue evidence="2">Leaf</tissue>
    </source>
</reference>